<dbReference type="PANTHER" id="PTHR14218">
    <property type="entry name" value="PROTEASE S8 TRIPEPTIDYL PEPTIDASE I CLN2"/>
    <property type="match status" value="1"/>
</dbReference>
<dbReference type="CDD" id="cd04056">
    <property type="entry name" value="Peptidases_S53"/>
    <property type="match status" value="1"/>
</dbReference>
<keyword evidence="9" id="KW-1185">Reference proteome</keyword>
<dbReference type="Pfam" id="PF09286">
    <property type="entry name" value="Pro-kuma_activ"/>
    <property type="match status" value="1"/>
</dbReference>
<dbReference type="SUPFAM" id="SSF52743">
    <property type="entry name" value="Subtilisin-like"/>
    <property type="match status" value="1"/>
</dbReference>
<dbReference type="SMART" id="SM00944">
    <property type="entry name" value="Pro-kuma_activ"/>
    <property type="match status" value="1"/>
</dbReference>
<dbReference type="KEGG" id="ccot:CCAX7_000830"/>
<keyword evidence="6" id="KW-0106">Calcium</keyword>
<keyword evidence="3" id="KW-0479">Metal-binding</keyword>
<keyword evidence="2" id="KW-0645">Protease</keyword>
<reference evidence="8 9" key="1">
    <citation type="journal article" date="2019" name="Int. J. Syst. Evol. Microbiol.">
        <title>Capsulimonas corticalis gen. nov., sp. nov., an aerobic capsulated bacterium, of a novel bacterial order, Capsulimonadales ord. nov., of the class Armatimonadia of the phylum Armatimonadetes.</title>
        <authorList>
            <person name="Li J."/>
            <person name="Kudo C."/>
            <person name="Tonouchi A."/>
        </authorList>
    </citation>
    <scope>NUCLEOTIDE SEQUENCE [LARGE SCALE GENOMIC DNA]</scope>
    <source>
        <strain evidence="8 9">AX-7</strain>
    </source>
</reference>
<evidence type="ECO:0000313" key="8">
    <source>
        <dbReference type="EMBL" id="BDI28032.1"/>
    </source>
</evidence>
<evidence type="ECO:0000256" key="4">
    <source>
        <dbReference type="ARBA" id="ARBA00022801"/>
    </source>
</evidence>
<evidence type="ECO:0000256" key="3">
    <source>
        <dbReference type="ARBA" id="ARBA00022723"/>
    </source>
</evidence>
<comment type="cofactor">
    <cofactor evidence="1">
        <name>Ca(2+)</name>
        <dbReference type="ChEBI" id="CHEBI:29108"/>
    </cofactor>
</comment>
<evidence type="ECO:0000256" key="2">
    <source>
        <dbReference type="ARBA" id="ARBA00022670"/>
    </source>
</evidence>
<dbReference type="GO" id="GO:0004252">
    <property type="term" value="F:serine-type endopeptidase activity"/>
    <property type="evidence" value="ECO:0007669"/>
    <property type="project" value="InterPro"/>
</dbReference>
<dbReference type="PANTHER" id="PTHR14218:SF15">
    <property type="entry name" value="TRIPEPTIDYL-PEPTIDASE 1"/>
    <property type="match status" value="1"/>
</dbReference>
<keyword evidence="5" id="KW-0720">Serine protease</keyword>
<proteinExistence type="predicted"/>
<dbReference type="CDD" id="cd11377">
    <property type="entry name" value="Pro-peptidase_S53"/>
    <property type="match status" value="1"/>
</dbReference>
<evidence type="ECO:0000256" key="6">
    <source>
        <dbReference type="ARBA" id="ARBA00022837"/>
    </source>
</evidence>
<accession>A0A402CRN0</accession>
<gene>
    <name evidence="8" type="ORF">CCAX7_000830</name>
</gene>
<name>A0A402CRN0_9BACT</name>
<keyword evidence="7" id="KW-0865">Zymogen</keyword>
<evidence type="ECO:0000256" key="1">
    <source>
        <dbReference type="ARBA" id="ARBA00001913"/>
    </source>
</evidence>
<dbReference type="InterPro" id="IPR030400">
    <property type="entry name" value="Sedolisin_dom"/>
</dbReference>
<organism evidence="8 9">
    <name type="scientific">Capsulimonas corticalis</name>
    <dbReference type="NCBI Taxonomy" id="2219043"/>
    <lineage>
        <taxon>Bacteria</taxon>
        <taxon>Bacillati</taxon>
        <taxon>Armatimonadota</taxon>
        <taxon>Armatimonadia</taxon>
        <taxon>Capsulimonadales</taxon>
        <taxon>Capsulimonadaceae</taxon>
        <taxon>Capsulimonas</taxon>
    </lineage>
</organism>
<dbReference type="RefSeq" id="WP_165863979.1">
    <property type="nucleotide sequence ID" value="NZ_AP025739.1"/>
</dbReference>
<evidence type="ECO:0000313" key="9">
    <source>
        <dbReference type="Proteomes" id="UP000287394"/>
    </source>
</evidence>
<dbReference type="InterPro" id="IPR023828">
    <property type="entry name" value="Peptidase_S8_Ser-AS"/>
</dbReference>
<dbReference type="InterPro" id="IPR036852">
    <property type="entry name" value="Peptidase_S8/S53_dom_sf"/>
</dbReference>
<protein>
    <submittedName>
        <fullName evidence="8">Uncharacterized protein</fullName>
    </submittedName>
</protein>
<evidence type="ECO:0000256" key="7">
    <source>
        <dbReference type="ARBA" id="ARBA00023145"/>
    </source>
</evidence>
<dbReference type="PROSITE" id="PS51695">
    <property type="entry name" value="SEDOLISIN"/>
    <property type="match status" value="1"/>
</dbReference>
<dbReference type="GO" id="GO:0006508">
    <property type="term" value="P:proteolysis"/>
    <property type="evidence" value="ECO:0007669"/>
    <property type="project" value="UniProtKB-KW"/>
</dbReference>
<dbReference type="AlphaFoldDB" id="A0A402CRN0"/>
<sequence>MKSRVRPFLKMQAVIGACVLLPFVSPLPGQAQSLFTLRGGPSIHPGVIRSQALGHMAQSTPLDLAVSLPVQNQSALTSLLQQIYDPQSPNYHHYLTTEEFNKTFAPTEAQYGAVIDYLKAHGFTVNATYGNRMVVDVRGPIASVERTFHVHMLVYQHPTEDRTFFGPDAEPALDQAVPILGVTGLDNFEPPHSNAHIAPAVMQSNAGSGPSGQFVAYDFRAAYCPKVTLDGAGQTIALFQFGSYFPSDIATYCTQTGLPPANVTEVLLDGVSGSPASGDNTLEQSLDIEMEHSMAPGANILFYTGSNAADIWNRIASDNIAKQVSSSWSVSPPPSTLNQILQQMAAQGQSVFNASGDSGYSASPFGWDDNAYMTSVGGTNLSTASGGGTWSSEDGWSGSGGYISPNFAIPSWQQGISMTANGGSTTQRNCPDVSMVATNIWATWSNGASGGVLGTSAASPLWAGFMALVNQQAAQHGLGTAGFINPAVYALGKGANYSTYFSDITTGNNGKPAVAGYDLVTGWGSPKGQPLIDSLAGVANYSFAANENQTVSFSAPVDVAYGANSSFFYKYAVSGSFTFNNTTFGGDPIFGVAKAGYSKPFAKSVSEGNSATFYQPIEAAYGASGHYFFNWGVSGPVTFTNAAWGGDPIANVAKSGYYMPYMLCAGENGAVTFSSPTDLAYGANGHYFYRHQFTGTITFNNATFGDPLSGSVKWGFYRPSH</sequence>
<dbReference type="Proteomes" id="UP000287394">
    <property type="component" value="Chromosome"/>
</dbReference>
<dbReference type="SUPFAM" id="SSF54897">
    <property type="entry name" value="Protease propeptides/inhibitors"/>
    <property type="match status" value="1"/>
</dbReference>
<evidence type="ECO:0000256" key="5">
    <source>
        <dbReference type="ARBA" id="ARBA00022825"/>
    </source>
</evidence>
<dbReference type="EMBL" id="AP025739">
    <property type="protein sequence ID" value="BDI28032.1"/>
    <property type="molecule type" value="Genomic_DNA"/>
</dbReference>
<keyword evidence="4" id="KW-0378">Hydrolase</keyword>
<dbReference type="InterPro" id="IPR050819">
    <property type="entry name" value="Tripeptidyl-peptidase_I"/>
</dbReference>
<dbReference type="InterPro" id="IPR015366">
    <property type="entry name" value="S53_propep"/>
</dbReference>
<dbReference type="Gene3D" id="3.40.50.200">
    <property type="entry name" value="Peptidase S8/S53 domain"/>
    <property type="match status" value="1"/>
</dbReference>
<dbReference type="GO" id="GO:0008240">
    <property type="term" value="F:tripeptidyl-peptidase activity"/>
    <property type="evidence" value="ECO:0007669"/>
    <property type="project" value="TreeGrafter"/>
</dbReference>
<dbReference type="GO" id="GO:0046872">
    <property type="term" value="F:metal ion binding"/>
    <property type="evidence" value="ECO:0007669"/>
    <property type="project" value="UniProtKB-KW"/>
</dbReference>
<dbReference type="PROSITE" id="PS00138">
    <property type="entry name" value="SUBTILASE_SER"/>
    <property type="match status" value="1"/>
</dbReference>